<protein>
    <submittedName>
        <fullName evidence="6">Uncharacterized protein</fullName>
    </submittedName>
</protein>
<gene>
    <name evidence="6" type="ORF">KP509_37G042200</name>
</gene>
<dbReference type="AlphaFoldDB" id="A0A8T2Q8J7"/>
<evidence type="ECO:0000256" key="3">
    <source>
        <dbReference type="SAM" id="MobiDB-lite"/>
    </source>
</evidence>
<feature type="region of interest" description="Disordered" evidence="3">
    <location>
        <begin position="1"/>
        <end position="20"/>
    </location>
</feature>
<dbReference type="PROSITE" id="PS50090">
    <property type="entry name" value="MYB_LIKE"/>
    <property type="match status" value="2"/>
</dbReference>
<dbReference type="CDD" id="cd00167">
    <property type="entry name" value="SANT"/>
    <property type="match status" value="2"/>
</dbReference>
<dbReference type="GO" id="GO:0000978">
    <property type="term" value="F:RNA polymerase II cis-regulatory region sequence-specific DNA binding"/>
    <property type="evidence" value="ECO:0007669"/>
    <property type="project" value="TreeGrafter"/>
</dbReference>
<reference evidence="6" key="1">
    <citation type="submission" date="2021-08" db="EMBL/GenBank/DDBJ databases">
        <title>WGS assembly of Ceratopteris richardii.</title>
        <authorList>
            <person name="Marchant D.B."/>
            <person name="Chen G."/>
            <person name="Jenkins J."/>
            <person name="Shu S."/>
            <person name="Leebens-Mack J."/>
            <person name="Grimwood J."/>
            <person name="Schmutz J."/>
            <person name="Soltis P."/>
            <person name="Soltis D."/>
            <person name="Chen Z.-H."/>
        </authorList>
    </citation>
    <scope>NUCLEOTIDE SEQUENCE</scope>
    <source>
        <strain evidence="6">Whitten #5841</strain>
        <tissue evidence="6">Leaf</tissue>
    </source>
</reference>
<dbReference type="GO" id="GO:0005634">
    <property type="term" value="C:nucleus"/>
    <property type="evidence" value="ECO:0007669"/>
    <property type="project" value="TreeGrafter"/>
</dbReference>
<dbReference type="SMART" id="SM00717">
    <property type="entry name" value="SANT"/>
    <property type="match status" value="2"/>
</dbReference>
<feature type="compositionally biased region" description="Basic and acidic residues" evidence="3">
    <location>
        <begin position="1"/>
        <end position="11"/>
    </location>
</feature>
<feature type="region of interest" description="Disordered" evidence="3">
    <location>
        <begin position="68"/>
        <end position="91"/>
    </location>
</feature>
<dbReference type="EMBL" id="CM035442">
    <property type="protein sequence ID" value="KAH7279883.1"/>
    <property type="molecule type" value="Genomic_DNA"/>
</dbReference>
<dbReference type="InterPro" id="IPR050560">
    <property type="entry name" value="MYB_TF"/>
</dbReference>
<dbReference type="InterPro" id="IPR001005">
    <property type="entry name" value="SANT/Myb"/>
</dbReference>
<dbReference type="FunFam" id="1.10.10.60:FF:000010">
    <property type="entry name" value="Transcriptional activator Myb isoform A"/>
    <property type="match status" value="1"/>
</dbReference>
<dbReference type="PANTHER" id="PTHR45614:SF218">
    <property type="entry name" value="TRANSCRIPTION FACTOR MYB119-RELATED"/>
    <property type="match status" value="1"/>
</dbReference>
<dbReference type="Pfam" id="PF13921">
    <property type="entry name" value="Myb_DNA-bind_6"/>
    <property type="match status" value="1"/>
</dbReference>
<evidence type="ECO:0000259" key="4">
    <source>
        <dbReference type="PROSITE" id="PS50090"/>
    </source>
</evidence>
<feature type="domain" description="HTH myb-type" evidence="5">
    <location>
        <begin position="487"/>
        <end position="533"/>
    </location>
</feature>
<dbReference type="Proteomes" id="UP000825935">
    <property type="component" value="Chromosome 37"/>
</dbReference>
<evidence type="ECO:0000259" key="5">
    <source>
        <dbReference type="PROSITE" id="PS51294"/>
    </source>
</evidence>
<name>A0A8T2Q8J7_CERRI</name>
<evidence type="ECO:0000256" key="2">
    <source>
        <dbReference type="ARBA" id="ARBA00023125"/>
    </source>
</evidence>
<feature type="domain" description="HTH myb-type" evidence="5">
    <location>
        <begin position="534"/>
        <end position="588"/>
    </location>
</feature>
<dbReference type="PANTHER" id="PTHR45614">
    <property type="entry name" value="MYB PROTEIN-RELATED"/>
    <property type="match status" value="1"/>
</dbReference>
<dbReference type="Gene3D" id="1.10.10.60">
    <property type="entry name" value="Homeodomain-like"/>
    <property type="match status" value="2"/>
</dbReference>
<feature type="domain" description="Myb-like" evidence="4">
    <location>
        <begin position="482"/>
        <end position="533"/>
    </location>
</feature>
<comment type="caution">
    <text evidence="6">The sequence shown here is derived from an EMBL/GenBank/DDBJ whole genome shotgun (WGS) entry which is preliminary data.</text>
</comment>
<dbReference type="GO" id="GO:0000981">
    <property type="term" value="F:DNA-binding transcription factor activity, RNA polymerase II-specific"/>
    <property type="evidence" value="ECO:0007669"/>
    <property type="project" value="TreeGrafter"/>
</dbReference>
<organism evidence="6 7">
    <name type="scientific">Ceratopteris richardii</name>
    <name type="common">Triangle waterfern</name>
    <dbReference type="NCBI Taxonomy" id="49495"/>
    <lineage>
        <taxon>Eukaryota</taxon>
        <taxon>Viridiplantae</taxon>
        <taxon>Streptophyta</taxon>
        <taxon>Embryophyta</taxon>
        <taxon>Tracheophyta</taxon>
        <taxon>Polypodiopsida</taxon>
        <taxon>Polypodiidae</taxon>
        <taxon>Polypodiales</taxon>
        <taxon>Pteridineae</taxon>
        <taxon>Pteridaceae</taxon>
        <taxon>Parkerioideae</taxon>
        <taxon>Ceratopteris</taxon>
    </lineage>
</organism>
<keyword evidence="1" id="KW-0677">Repeat</keyword>
<dbReference type="InterPro" id="IPR017930">
    <property type="entry name" value="Myb_dom"/>
</dbReference>
<accession>A0A8T2Q8J7</accession>
<keyword evidence="2" id="KW-0238">DNA-binding</keyword>
<feature type="region of interest" description="Disordered" evidence="3">
    <location>
        <begin position="618"/>
        <end position="640"/>
    </location>
</feature>
<evidence type="ECO:0000256" key="1">
    <source>
        <dbReference type="ARBA" id="ARBA00022737"/>
    </source>
</evidence>
<feature type="compositionally biased region" description="Polar residues" evidence="3">
    <location>
        <begin position="628"/>
        <end position="640"/>
    </location>
</feature>
<evidence type="ECO:0000313" key="6">
    <source>
        <dbReference type="EMBL" id="KAH7279883.1"/>
    </source>
</evidence>
<sequence>MQLIKASRDEEVNPSPTGPLSPSAALSFLWSVNDPMEFTSFVIPGESQVPELGKETLLQIAASPTLSKHGTTVDGIEDTIQGGENQSSMFSHIPALSPKSERLEDAEDAAMPVPSRDPSSSGALIRCLLLPYSGVGLEHGSIAVAGTSSVHPYAGPGSLLYASDRSRAAYDDDMAKYSQNAPTDLHYEERMHGYVGSCASSAVTSSGSDCRTSNERAPLDCVIESECFHSKAEEDSLASLALRGPRRGARSRDRMNLPVQQPQKDLMVANDNVHLFNQQPHSRSISSLQGLRCATDMMRNAQKSCGLLDALEMDTSYRTEPMAMTEDRTDENNNDSIPKHDFPQVMDSVVNLEFNYWKRFKGCTNPTEDVHMLDLQVEENRRQLQLEELRRVLYDSSSIHSPTLATAAGGGGHVDVASAQWLLNLQGFGSGLQQGGAVGGHNILGALPRFNAVPLHGKEDGGLSLKRVVSRGSSQFKESSSQKPTIKGQWTPEEDRRLSMLVEKHGQQHWSRIAVDLPGRKGKQCRERYQNHLRPDIKRDDWTREEEERMVELHAQFGNKWAEIAKYLPGRTDNAIKNHWNATLRRQDNGKKHKRLGSSQCTVLRRYQQSLFAQKKLQAADTGKPQRKASTATSSPIRMNVCTNSDPLSTKIAQKVPHDVSSLPMPQGMPSLIDPLTSLLQNTNSLHSLFSGTSHSSSVSPCTTFLSQIMGGSIPNPNFCVWNTSSATTHYASVDSLHQGRTFGVSSLSSTVRDVTPLAIGSTQNLPQHERTCTYKENDYSKDMDLIEMVTQRPKQESPLTTEEAVEFGSCTPNNTAIPFLTSIANDEESCNLRAWP</sequence>
<proteinExistence type="predicted"/>
<feature type="domain" description="Myb-like" evidence="4">
    <location>
        <begin position="534"/>
        <end position="584"/>
    </location>
</feature>
<dbReference type="OrthoDB" id="2143914at2759"/>
<dbReference type="InterPro" id="IPR009057">
    <property type="entry name" value="Homeodomain-like_sf"/>
</dbReference>
<keyword evidence="7" id="KW-1185">Reference proteome</keyword>
<dbReference type="SUPFAM" id="SSF46689">
    <property type="entry name" value="Homeodomain-like"/>
    <property type="match status" value="1"/>
</dbReference>
<dbReference type="PROSITE" id="PS51294">
    <property type="entry name" value="HTH_MYB"/>
    <property type="match status" value="2"/>
</dbReference>
<evidence type="ECO:0000313" key="7">
    <source>
        <dbReference type="Proteomes" id="UP000825935"/>
    </source>
</evidence>